<protein>
    <recommendedName>
        <fullName evidence="7">tRNA (pseudouridine(54)-N(1))-methyltransferase</fullName>
    </recommendedName>
</protein>
<dbReference type="SUPFAM" id="SSF75217">
    <property type="entry name" value="alpha/beta knot"/>
    <property type="match status" value="1"/>
</dbReference>
<dbReference type="InterPro" id="IPR007158">
    <property type="entry name" value="TrmY"/>
</dbReference>
<evidence type="ECO:0000313" key="5">
    <source>
        <dbReference type="EMBL" id="UXD21942.1"/>
    </source>
</evidence>
<sequence length="156" mass="17300">MLRAALWNAQGLRKDSVFVAVLEGPPNAPLSLTFKGKELECYLLNEFESVECIRRCMKGELKGCKVERKDLGEVLRSIGVPIVLLSEDGKDIDEVKIPKSFAVVLGSQHDVELPSDIEISLKVSVGPRSYLASHCISFLHYKLDATMGSEPRQRLS</sequence>
<dbReference type="PANTHER" id="PTHR40703">
    <property type="entry name" value="TRNA (PSEUDOURIDINE(54)-N(1))-METHYLTRANSFERASE"/>
    <property type="match status" value="1"/>
</dbReference>
<dbReference type="GO" id="GO:0008175">
    <property type="term" value="F:tRNA methyltransferase activity"/>
    <property type="evidence" value="ECO:0007669"/>
    <property type="project" value="InterPro"/>
</dbReference>
<reference evidence="5" key="1">
    <citation type="submission" date="2013-11" db="EMBL/GenBank/DDBJ databases">
        <title>Comparative genomics of Ignicoccus.</title>
        <authorList>
            <person name="Podar M."/>
        </authorList>
    </citation>
    <scope>NUCLEOTIDE SEQUENCE</scope>
    <source>
        <strain evidence="5">DSM 13166</strain>
    </source>
</reference>
<keyword evidence="4" id="KW-0949">S-adenosyl-L-methionine</keyword>
<dbReference type="PANTHER" id="PTHR40703:SF1">
    <property type="entry name" value="TRNA (PSEUDOURIDINE(54)-N(1))-METHYLTRANSFERASE"/>
    <property type="match status" value="1"/>
</dbReference>
<dbReference type="InterPro" id="IPR029028">
    <property type="entry name" value="Alpha/beta_knot_MTases"/>
</dbReference>
<evidence type="ECO:0000256" key="3">
    <source>
        <dbReference type="ARBA" id="ARBA00022679"/>
    </source>
</evidence>
<dbReference type="AlphaFoldDB" id="A0A977KA96"/>
<evidence type="ECO:0000256" key="4">
    <source>
        <dbReference type="ARBA" id="ARBA00022691"/>
    </source>
</evidence>
<accession>A0A977KA96</accession>
<evidence type="ECO:0000313" key="6">
    <source>
        <dbReference type="Proteomes" id="UP001063698"/>
    </source>
</evidence>
<gene>
    <name evidence="5" type="ORF">IPA_00025</name>
</gene>
<keyword evidence="1" id="KW-0963">Cytoplasm</keyword>
<dbReference type="KEGG" id="ipc:IPA_00025"/>
<organism evidence="5 6">
    <name type="scientific">Ignicoccus pacificus DSM 13166</name>
    <dbReference type="NCBI Taxonomy" id="940294"/>
    <lineage>
        <taxon>Archaea</taxon>
        <taxon>Thermoproteota</taxon>
        <taxon>Thermoprotei</taxon>
        <taxon>Desulfurococcales</taxon>
        <taxon>Desulfurococcaceae</taxon>
        <taxon>Ignicoccus</taxon>
    </lineage>
</organism>
<evidence type="ECO:0008006" key="7">
    <source>
        <dbReference type="Google" id="ProtNLM"/>
    </source>
</evidence>
<evidence type="ECO:0000256" key="1">
    <source>
        <dbReference type="ARBA" id="ARBA00022490"/>
    </source>
</evidence>
<evidence type="ECO:0000256" key="2">
    <source>
        <dbReference type="ARBA" id="ARBA00022603"/>
    </source>
</evidence>
<dbReference type="EMBL" id="CP006868">
    <property type="protein sequence ID" value="UXD21942.1"/>
    <property type="molecule type" value="Genomic_DNA"/>
</dbReference>
<keyword evidence="3" id="KW-0808">Transferase</keyword>
<dbReference type="GO" id="GO:0008757">
    <property type="term" value="F:S-adenosylmethionine-dependent methyltransferase activity"/>
    <property type="evidence" value="ECO:0007669"/>
    <property type="project" value="TreeGrafter"/>
</dbReference>
<keyword evidence="6" id="KW-1185">Reference proteome</keyword>
<name>A0A977KA96_9CREN</name>
<dbReference type="GO" id="GO:0030488">
    <property type="term" value="P:tRNA methylation"/>
    <property type="evidence" value="ECO:0007669"/>
    <property type="project" value="TreeGrafter"/>
</dbReference>
<proteinExistence type="predicted"/>
<dbReference type="Pfam" id="PF04013">
    <property type="entry name" value="Methyltrn_RNA_2"/>
    <property type="match status" value="1"/>
</dbReference>
<dbReference type="Proteomes" id="UP001063698">
    <property type="component" value="Chromosome"/>
</dbReference>
<keyword evidence="2" id="KW-0489">Methyltransferase</keyword>
<dbReference type="Gene3D" id="3.40.1280.10">
    <property type="match status" value="1"/>
</dbReference>
<dbReference type="InterPro" id="IPR029026">
    <property type="entry name" value="tRNA_m1G_MTases_N"/>
</dbReference>